<dbReference type="SUPFAM" id="SSF54928">
    <property type="entry name" value="RNA-binding domain, RBD"/>
    <property type="match status" value="1"/>
</dbReference>
<evidence type="ECO:0000313" key="8">
    <source>
        <dbReference type="Proteomes" id="UP000623129"/>
    </source>
</evidence>
<evidence type="ECO:0000259" key="6">
    <source>
        <dbReference type="Pfam" id="PF03467"/>
    </source>
</evidence>
<dbReference type="OrthoDB" id="18087at2759"/>
<dbReference type="EMBL" id="SWLB01000006">
    <property type="protein sequence ID" value="KAF3337787.1"/>
    <property type="molecule type" value="Genomic_DNA"/>
</dbReference>
<comment type="similarity">
    <text evidence="2">Belongs to the RENT3 family.</text>
</comment>
<dbReference type="GO" id="GO:0045727">
    <property type="term" value="P:positive regulation of translation"/>
    <property type="evidence" value="ECO:0007669"/>
    <property type="project" value="TreeGrafter"/>
</dbReference>
<keyword evidence="8" id="KW-1185">Reference proteome</keyword>
<gene>
    <name evidence="7" type="ORF">FCM35_KLT18374</name>
</gene>
<feature type="compositionally biased region" description="Polar residues" evidence="5">
    <location>
        <begin position="429"/>
        <end position="440"/>
    </location>
</feature>
<dbReference type="CDD" id="cd12455">
    <property type="entry name" value="RRM_like_Smg4_UPF3"/>
    <property type="match status" value="1"/>
</dbReference>
<dbReference type="InterPro" id="IPR005120">
    <property type="entry name" value="UPF3_dom"/>
</dbReference>
<dbReference type="Gene3D" id="3.30.70.330">
    <property type="match status" value="1"/>
</dbReference>
<evidence type="ECO:0000256" key="5">
    <source>
        <dbReference type="SAM" id="MobiDB-lite"/>
    </source>
</evidence>
<comment type="caution">
    <text evidence="7">The sequence shown here is derived from an EMBL/GenBank/DDBJ whole genome shotgun (WGS) entry which is preliminary data.</text>
</comment>
<comment type="subcellular location">
    <subcellularLocation>
        <location evidence="1">Nucleus</location>
    </subcellularLocation>
</comment>
<feature type="compositionally biased region" description="Basic and acidic residues" evidence="5">
    <location>
        <begin position="328"/>
        <end position="352"/>
    </location>
</feature>
<evidence type="ECO:0000256" key="3">
    <source>
        <dbReference type="ARBA" id="ARBA00023161"/>
    </source>
</evidence>
<protein>
    <recommendedName>
        <fullName evidence="6">UPF3 domain-containing protein</fullName>
    </recommendedName>
</protein>
<dbReference type="GO" id="GO:0000184">
    <property type="term" value="P:nuclear-transcribed mRNA catabolic process, nonsense-mediated decay"/>
    <property type="evidence" value="ECO:0007669"/>
    <property type="project" value="UniProtKB-KW"/>
</dbReference>
<organism evidence="7 8">
    <name type="scientific">Carex littledalei</name>
    <dbReference type="NCBI Taxonomy" id="544730"/>
    <lineage>
        <taxon>Eukaryota</taxon>
        <taxon>Viridiplantae</taxon>
        <taxon>Streptophyta</taxon>
        <taxon>Embryophyta</taxon>
        <taxon>Tracheophyta</taxon>
        <taxon>Spermatophyta</taxon>
        <taxon>Magnoliopsida</taxon>
        <taxon>Liliopsida</taxon>
        <taxon>Poales</taxon>
        <taxon>Cyperaceae</taxon>
        <taxon>Cyperoideae</taxon>
        <taxon>Cariceae</taxon>
        <taxon>Carex</taxon>
        <taxon>Carex subgen. Euthyceras</taxon>
    </lineage>
</organism>
<dbReference type="GO" id="GO:0003729">
    <property type="term" value="F:mRNA binding"/>
    <property type="evidence" value="ECO:0007669"/>
    <property type="project" value="TreeGrafter"/>
</dbReference>
<evidence type="ECO:0000313" key="7">
    <source>
        <dbReference type="EMBL" id="KAF3337787.1"/>
    </source>
</evidence>
<evidence type="ECO:0000256" key="1">
    <source>
        <dbReference type="ARBA" id="ARBA00004123"/>
    </source>
</evidence>
<sequence>MKDPLNRTKVVLRHLPPSLPQQAIMDQIDARFSGRYDWVQFRQGKSSAKHQRFSRVYLNFMSSEDVVIFAEFFNGRSFVNEKGAHFKAVVEYAPSQRVPKVLSKKDGREGTIDKDPDYMQFLEQISKPVENLPSAEIQLERKEAEKAVTGKETPIVTPLMVFIRQRRAAKNVTPRSSTGSGRASSSRKSGSIISSSPTASSKRSDRRRVSGSTYVVKEGSKEKPMYILASRREEQTNRDKDVIISASKISDAPGNDNATSSGAIVGSSMAVGAGKGKIILLKSKGKEALQDSDTSAPQKNMAPTQSSPVQTSKNEPSGRIIRGILSNRDLRSPRGAHIRSDSDDRISMDDRYGMTNTSGVEKIERSNRSRDRPERGVWAPHRYSDRSQNMSDSVDRASLSHHAPGYGERKAEIVSVRREEMRGHGGSRGNISSMENGSQRHGNRRGPPRVPKEVESAMEAGLGSENGLGIVIVFFYQCSYQVPRVFVEMWRDSFGFYSSFSR</sequence>
<feature type="domain" description="UPF3" evidence="6">
    <location>
        <begin position="6"/>
        <end position="167"/>
    </location>
</feature>
<feature type="region of interest" description="Disordered" evidence="5">
    <location>
        <begin position="167"/>
        <end position="216"/>
    </location>
</feature>
<dbReference type="GO" id="GO:0005730">
    <property type="term" value="C:nucleolus"/>
    <property type="evidence" value="ECO:0007669"/>
    <property type="project" value="TreeGrafter"/>
</dbReference>
<proteinExistence type="inferred from homology"/>
<reference evidence="7" key="1">
    <citation type="submission" date="2020-01" db="EMBL/GenBank/DDBJ databases">
        <title>Genome sequence of Kobresia littledalei, the first chromosome-level genome in the family Cyperaceae.</title>
        <authorList>
            <person name="Qu G."/>
        </authorList>
    </citation>
    <scope>NUCLEOTIDE SEQUENCE</scope>
    <source>
        <strain evidence="7">C.B.Clarke</strain>
        <tissue evidence="7">Leaf</tissue>
    </source>
</reference>
<dbReference type="PANTHER" id="PTHR13112">
    <property type="entry name" value="UPF3 REGULATOR OF NONSENSE TRANSCRIPTS-LIKE PROTEIN"/>
    <property type="match status" value="1"/>
</dbReference>
<evidence type="ECO:0000256" key="2">
    <source>
        <dbReference type="ARBA" id="ARBA00005991"/>
    </source>
</evidence>
<feature type="compositionally biased region" description="Polar residues" evidence="5">
    <location>
        <begin position="291"/>
        <end position="315"/>
    </location>
</feature>
<keyword evidence="4" id="KW-0539">Nucleus</keyword>
<feature type="compositionally biased region" description="Basic and acidic residues" evidence="5">
    <location>
        <begin position="361"/>
        <end position="375"/>
    </location>
</feature>
<dbReference type="PANTHER" id="PTHR13112:SF0">
    <property type="entry name" value="FI21285P1"/>
    <property type="match status" value="1"/>
</dbReference>
<dbReference type="InterPro" id="IPR012677">
    <property type="entry name" value="Nucleotide-bd_a/b_plait_sf"/>
</dbReference>
<feature type="compositionally biased region" description="Basic and acidic residues" evidence="5">
    <location>
        <begin position="407"/>
        <end position="423"/>
    </location>
</feature>
<feature type="compositionally biased region" description="Low complexity" evidence="5">
    <location>
        <begin position="174"/>
        <end position="201"/>
    </location>
</feature>
<dbReference type="Proteomes" id="UP000623129">
    <property type="component" value="Unassembled WGS sequence"/>
</dbReference>
<dbReference type="GO" id="GO:0005737">
    <property type="term" value="C:cytoplasm"/>
    <property type="evidence" value="ECO:0007669"/>
    <property type="project" value="TreeGrafter"/>
</dbReference>
<keyword evidence="3" id="KW-0866">Nonsense-mediated mRNA decay</keyword>
<feature type="region of interest" description="Disordered" evidence="5">
    <location>
        <begin position="289"/>
        <end position="452"/>
    </location>
</feature>
<evidence type="ECO:0000256" key="4">
    <source>
        <dbReference type="ARBA" id="ARBA00023242"/>
    </source>
</evidence>
<dbReference type="Pfam" id="PF03467">
    <property type="entry name" value="Smg4_UPF3"/>
    <property type="match status" value="1"/>
</dbReference>
<accession>A0A833RAF9</accession>
<dbReference type="AlphaFoldDB" id="A0A833RAF9"/>
<dbReference type="InterPro" id="IPR035979">
    <property type="entry name" value="RBD_domain_sf"/>
</dbReference>
<name>A0A833RAF9_9POAL</name>
<dbReference type="InterPro" id="IPR039722">
    <property type="entry name" value="Upf3"/>
</dbReference>